<dbReference type="OrthoDB" id="263430at2157"/>
<dbReference type="AlphaFoldDB" id="A0A3N6LXA9"/>
<feature type="compositionally biased region" description="Acidic residues" evidence="1">
    <location>
        <begin position="16"/>
        <end position="25"/>
    </location>
</feature>
<reference evidence="2 3" key="1">
    <citation type="submission" date="2018-10" db="EMBL/GenBank/DDBJ databases">
        <title>Natrarchaeobius chitinivorans gen. nov., sp. nov., and Natrarchaeobius haloalkaliphilus sp. nov., alkaliphilic, chitin-utilizing haloarchaea from hypersaline alkaline lakes.</title>
        <authorList>
            <person name="Sorokin D.Y."/>
            <person name="Elcheninov A.G."/>
            <person name="Kostrikina N.A."/>
            <person name="Bale N.J."/>
            <person name="Sinninghe Damste J.S."/>
            <person name="Khijniak T.V."/>
            <person name="Kublanov I.V."/>
            <person name="Toshchakov S.V."/>
        </authorList>
    </citation>
    <scope>NUCLEOTIDE SEQUENCE [LARGE SCALE GENOMIC DNA]</scope>
    <source>
        <strain evidence="2 3">AArcht-Sl</strain>
    </source>
</reference>
<keyword evidence="3" id="KW-1185">Reference proteome</keyword>
<dbReference type="RefSeq" id="WP_124179557.1">
    <property type="nucleotide sequence ID" value="NZ_REFY01000007.1"/>
</dbReference>
<dbReference type="Pfam" id="PF25925">
    <property type="entry name" value="DUF7970"/>
    <property type="match status" value="1"/>
</dbReference>
<organism evidence="2 3">
    <name type="scientific">Natrarchaeobius halalkaliphilus</name>
    <dbReference type="NCBI Taxonomy" id="1679091"/>
    <lineage>
        <taxon>Archaea</taxon>
        <taxon>Methanobacteriati</taxon>
        <taxon>Methanobacteriota</taxon>
        <taxon>Stenosarchaea group</taxon>
        <taxon>Halobacteria</taxon>
        <taxon>Halobacteriales</taxon>
        <taxon>Natrialbaceae</taxon>
        <taxon>Natrarchaeobius</taxon>
    </lineage>
</organism>
<name>A0A3N6LXA9_9EURY</name>
<feature type="compositionally biased region" description="Basic and acidic residues" evidence="1">
    <location>
        <begin position="26"/>
        <end position="50"/>
    </location>
</feature>
<evidence type="ECO:0000313" key="3">
    <source>
        <dbReference type="Proteomes" id="UP000273828"/>
    </source>
</evidence>
<dbReference type="EMBL" id="REFY01000007">
    <property type="protein sequence ID" value="RQG86661.1"/>
    <property type="molecule type" value="Genomic_DNA"/>
</dbReference>
<evidence type="ECO:0000256" key="1">
    <source>
        <dbReference type="SAM" id="MobiDB-lite"/>
    </source>
</evidence>
<dbReference type="InterPro" id="IPR058276">
    <property type="entry name" value="DUF7970"/>
</dbReference>
<evidence type="ECO:0000313" key="2">
    <source>
        <dbReference type="EMBL" id="RQG86661.1"/>
    </source>
</evidence>
<comment type="caution">
    <text evidence="2">The sequence shown here is derived from an EMBL/GenBank/DDBJ whole genome shotgun (WGS) entry which is preliminary data.</text>
</comment>
<feature type="compositionally biased region" description="Basic and acidic residues" evidence="1">
    <location>
        <begin position="64"/>
        <end position="84"/>
    </location>
</feature>
<protein>
    <submittedName>
        <fullName evidence="2">Uncharacterized protein</fullName>
    </submittedName>
</protein>
<accession>A0A3N6LXA9</accession>
<gene>
    <name evidence="2" type="ORF">EA462_16085</name>
</gene>
<feature type="region of interest" description="Disordered" evidence="1">
    <location>
        <begin position="1"/>
        <end position="84"/>
    </location>
</feature>
<proteinExistence type="predicted"/>
<dbReference type="Proteomes" id="UP000273828">
    <property type="component" value="Unassembled WGS sequence"/>
</dbReference>
<sequence>MSNGKGTRYNVGGGDDGLDTDEGDDDRTPARTERDERPESSDTNERRQSDEPEDSSGSQTAARGADELPHRIRCDSPKDERDEKTFVLARSDRKRLRELEDVAEDEFEESVYKMDIYLAGLRAGLHSTDEAFLEEMRGIGYGFLDG</sequence>